<feature type="transmembrane region" description="Helical" evidence="1">
    <location>
        <begin position="6"/>
        <end position="26"/>
    </location>
</feature>
<keyword evidence="1" id="KW-0472">Membrane</keyword>
<name>K9VAL4_9CYAN</name>
<dbReference type="HOGENOM" id="CLU_3009940_0_0_3"/>
<reference evidence="2 3" key="1">
    <citation type="submission" date="2012-05" db="EMBL/GenBank/DDBJ databases">
        <title>Finished chromosome of genome of Oscillatoria sp. PCC 7112.</title>
        <authorList>
            <consortium name="US DOE Joint Genome Institute"/>
            <person name="Gugger M."/>
            <person name="Coursin T."/>
            <person name="Rippka R."/>
            <person name="Tandeau De Marsac N."/>
            <person name="Huntemann M."/>
            <person name="Wei C.-L."/>
            <person name="Han J."/>
            <person name="Detter J.C."/>
            <person name="Han C."/>
            <person name="Tapia R."/>
            <person name="Davenport K."/>
            <person name="Daligault H."/>
            <person name="Erkkila T."/>
            <person name="Gu W."/>
            <person name="Munk A.C.C."/>
            <person name="Teshima H."/>
            <person name="Xu Y."/>
            <person name="Chain P."/>
            <person name="Chen A."/>
            <person name="Krypides N."/>
            <person name="Mavromatis K."/>
            <person name="Markowitz V."/>
            <person name="Szeto E."/>
            <person name="Ivanova N."/>
            <person name="Mikhailova N."/>
            <person name="Ovchinnikova G."/>
            <person name="Pagani I."/>
            <person name="Pati A."/>
            <person name="Goodwin L."/>
            <person name="Peters L."/>
            <person name="Pitluck S."/>
            <person name="Woyke T."/>
            <person name="Kerfeld C."/>
        </authorList>
    </citation>
    <scope>NUCLEOTIDE SEQUENCE [LARGE SCALE GENOMIC DNA]</scope>
    <source>
        <strain evidence="2 3">PCC 7112</strain>
    </source>
</reference>
<keyword evidence="1" id="KW-0812">Transmembrane</keyword>
<dbReference type="STRING" id="179408.Osc7112_0077"/>
<dbReference type="Proteomes" id="UP000010478">
    <property type="component" value="Chromosome"/>
</dbReference>
<evidence type="ECO:0000313" key="2">
    <source>
        <dbReference type="EMBL" id="AFZ04719.1"/>
    </source>
</evidence>
<accession>K9VAL4</accession>
<dbReference type="KEGG" id="oni:Osc7112_0077"/>
<dbReference type="EMBL" id="CP003614">
    <property type="protein sequence ID" value="AFZ04719.1"/>
    <property type="molecule type" value="Genomic_DNA"/>
</dbReference>
<dbReference type="eggNOG" id="ENOG5033H8U">
    <property type="taxonomic scope" value="Bacteria"/>
</dbReference>
<protein>
    <submittedName>
        <fullName evidence="2">Uncharacterized protein</fullName>
    </submittedName>
</protein>
<evidence type="ECO:0000313" key="3">
    <source>
        <dbReference type="Proteomes" id="UP000010478"/>
    </source>
</evidence>
<evidence type="ECO:0000256" key="1">
    <source>
        <dbReference type="SAM" id="Phobius"/>
    </source>
</evidence>
<keyword evidence="1" id="KW-1133">Transmembrane helix</keyword>
<keyword evidence="3" id="KW-1185">Reference proteome</keyword>
<organism evidence="2 3">
    <name type="scientific">Phormidium nigroviride PCC 7112</name>
    <dbReference type="NCBI Taxonomy" id="179408"/>
    <lineage>
        <taxon>Bacteria</taxon>
        <taxon>Bacillati</taxon>
        <taxon>Cyanobacteriota</taxon>
        <taxon>Cyanophyceae</taxon>
        <taxon>Oscillatoriophycideae</taxon>
        <taxon>Oscillatoriales</taxon>
        <taxon>Oscillatoriaceae</taxon>
        <taxon>Phormidium</taxon>
    </lineage>
</organism>
<sequence length="56" mass="6287" precursor="true">MHKIVWVSVGVLTLFFMAFPIAMWRVSQKEKFRGFHLKSLIIEGQNPANAVAKGVG</sequence>
<dbReference type="RefSeq" id="WP_015174055.1">
    <property type="nucleotide sequence ID" value="NC_019729.1"/>
</dbReference>
<gene>
    <name evidence="2" type="ORF">Osc7112_0077</name>
</gene>
<proteinExistence type="predicted"/>
<dbReference type="AlphaFoldDB" id="K9VAL4"/>